<sequence>MMRLGTCLEYVGSSPRVLGVSHDGAREFTGRRPRLTRRLSGVAERLAGSWEVCLKEDSRSGRKPMLKPNHYKL</sequence>
<protein>
    <submittedName>
        <fullName evidence="1">Uncharacterized protein</fullName>
    </submittedName>
</protein>
<gene>
    <name evidence="1" type="ORF">B296_00015007</name>
</gene>
<dbReference type="Proteomes" id="UP000287651">
    <property type="component" value="Unassembled WGS sequence"/>
</dbReference>
<organism evidence="1 2">
    <name type="scientific">Ensete ventricosum</name>
    <name type="common">Abyssinian banana</name>
    <name type="synonym">Musa ensete</name>
    <dbReference type="NCBI Taxonomy" id="4639"/>
    <lineage>
        <taxon>Eukaryota</taxon>
        <taxon>Viridiplantae</taxon>
        <taxon>Streptophyta</taxon>
        <taxon>Embryophyta</taxon>
        <taxon>Tracheophyta</taxon>
        <taxon>Spermatophyta</taxon>
        <taxon>Magnoliopsida</taxon>
        <taxon>Liliopsida</taxon>
        <taxon>Zingiberales</taxon>
        <taxon>Musaceae</taxon>
        <taxon>Ensete</taxon>
    </lineage>
</organism>
<proteinExistence type="predicted"/>
<evidence type="ECO:0000313" key="1">
    <source>
        <dbReference type="EMBL" id="RRT70152.1"/>
    </source>
</evidence>
<reference evidence="1 2" key="1">
    <citation type="journal article" date="2014" name="Agronomy (Basel)">
        <title>A Draft Genome Sequence for Ensete ventricosum, the Drought-Tolerant Tree Against Hunger.</title>
        <authorList>
            <person name="Harrison J."/>
            <person name="Moore K.A."/>
            <person name="Paszkiewicz K."/>
            <person name="Jones T."/>
            <person name="Grant M."/>
            <person name="Ambacheew D."/>
            <person name="Muzemil S."/>
            <person name="Studholme D.J."/>
        </authorList>
    </citation>
    <scope>NUCLEOTIDE SEQUENCE [LARGE SCALE GENOMIC DNA]</scope>
</reference>
<accession>A0A427A1S4</accession>
<dbReference type="AlphaFoldDB" id="A0A427A1S4"/>
<dbReference type="EMBL" id="AMZH03004112">
    <property type="protein sequence ID" value="RRT70152.1"/>
    <property type="molecule type" value="Genomic_DNA"/>
</dbReference>
<comment type="caution">
    <text evidence="1">The sequence shown here is derived from an EMBL/GenBank/DDBJ whole genome shotgun (WGS) entry which is preliminary data.</text>
</comment>
<name>A0A427A1S4_ENSVE</name>
<evidence type="ECO:0000313" key="2">
    <source>
        <dbReference type="Proteomes" id="UP000287651"/>
    </source>
</evidence>